<keyword evidence="1" id="KW-0472">Membrane</keyword>
<gene>
    <name evidence="2" type="ORF">B7017_p0078</name>
</gene>
<dbReference type="RefSeq" id="WP_052791070.1">
    <property type="nucleotide sequence ID" value="NZ_JAWWYB010000005.1"/>
</dbReference>
<geneLocation type="plasmid" evidence="2">
    <name>megaplasmid pMP7017</name>
</geneLocation>
<dbReference type="AlphaFoldDB" id="A0A0A0UUF9"/>
<proteinExistence type="predicted"/>
<dbReference type="EMBL" id="KM406416">
    <property type="protein sequence ID" value="AIW55131.1"/>
    <property type="molecule type" value="Genomic_DNA"/>
</dbReference>
<accession>A0A0A0UUF9</accession>
<name>A0A0A0UUF9_BIFBR</name>
<keyword evidence="1" id="KW-1133">Transmembrane helix</keyword>
<evidence type="ECO:0000313" key="2">
    <source>
        <dbReference type="EMBL" id="AIW55131.1"/>
    </source>
</evidence>
<organism evidence="2">
    <name type="scientific">Bifidobacterium breve</name>
    <dbReference type="NCBI Taxonomy" id="1685"/>
    <lineage>
        <taxon>Bacteria</taxon>
        <taxon>Bacillati</taxon>
        <taxon>Actinomycetota</taxon>
        <taxon>Actinomycetes</taxon>
        <taxon>Bifidobacteriales</taxon>
        <taxon>Bifidobacteriaceae</taxon>
        <taxon>Bifidobacterium</taxon>
    </lineage>
</organism>
<keyword evidence="2" id="KW-0614">Plasmid</keyword>
<protein>
    <submittedName>
        <fullName evidence="2">Uncharacterized protein</fullName>
    </submittedName>
</protein>
<feature type="transmembrane region" description="Helical" evidence="1">
    <location>
        <begin position="64"/>
        <end position="82"/>
    </location>
</feature>
<keyword evidence="1" id="KW-0812">Transmembrane</keyword>
<reference evidence="2" key="1">
    <citation type="journal article" date="2015" name="Appl. Environ. Microbiol.">
        <title>Discovery of a conjugative megaplasmid in Bifidobacterium breve.</title>
        <authorList>
            <person name="Bottacini F."/>
            <person name="O'Connell Motherway M."/>
            <person name="Casey E."/>
            <person name="McDonnell B."/>
            <person name="Mahony J."/>
            <person name="Ventura M."/>
            <person name="van Sinderen D."/>
        </authorList>
    </citation>
    <scope>NUCLEOTIDE SEQUENCE</scope>
    <source>
        <strain evidence="2">JCM 7017</strain>
        <plasmid evidence="2">megaplasmid pMP7017</plasmid>
    </source>
</reference>
<evidence type="ECO:0000256" key="1">
    <source>
        <dbReference type="SAM" id="Phobius"/>
    </source>
</evidence>
<sequence length="91" mass="9880">MSFVALAVHVLLLMLVCWMGAETLASDDRLARQVFGKLSVLFGMYALMCLIIDVSNLVRGHAPLISLPASGIMSCGAVWYAIRYIGGYGRN</sequence>
<feature type="transmembrane region" description="Helical" evidence="1">
    <location>
        <begin position="35"/>
        <end position="52"/>
    </location>
</feature>